<evidence type="ECO:0000313" key="1">
    <source>
        <dbReference type="EMBL" id="SHN18641.1"/>
    </source>
</evidence>
<name>A0A1M7PNF4_9BURK</name>
<organism evidence="1 2">
    <name type="scientific">Duganella sacchari</name>
    <dbReference type="NCBI Taxonomy" id="551987"/>
    <lineage>
        <taxon>Bacteria</taxon>
        <taxon>Pseudomonadati</taxon>
        <taxon>Pseudomonadota</taxon>
        <taxon>Betaproteobacteria</taxon>
        <taxon>Burkholderiales</taxon>
        <taxon>Oxalobacteraceae</taxon>
        <taxon>Telluria group</taxon>
        <taxon>Duganella</taxon>
    </lineage>
</organism>
<accession>A0A1M7PNF4</accession>
<dbReference type="Proteomes" id="UP000184339">
    <property type="component" value="Unassembled WGS sequence"/>
</dbReference>
<gene>
    <name evidence="1" type="ORF">SAMN05192549_105235</name>
</gene>
<sequence>MHVHPDLPRPGAQPSRRPLLELSLTGQPRSWQVRDHRYRCHGYGRAHWGMELAAAAALIAAEHPQAKHLLCHDIDLLSGEERLELALPELPPGPGPARLRYIFAPEERRLTEVHLYWISGGDPSYEQRLPLVQAATRLCGELMSYRWSGLTTLRGAVRGPGALLLFSGCDEEGGMVEISLDGVALDVERPGKPGRPEHRPAPRGPAALRLSYLAGPRVRTS</sequence>
<protein>
    <submittedName>
        <fullName evidence="1">Uncharacterized protein</fullName>
    </submittedName>
</protein>
<proteinExistence type="predicted"/>
<dbReference type="STRING" id="551987.SAMN05192549_105235"/>
<keyword evidence="2" id="KW-1185">Reference proteome</keyword>
<evidence type="ECO:0000313" key="2">
    <source>
        <dbReference type="Proteomes" id="UP000184339"/>
    </source>
</evidence>
<dbReference type="OrthoDB" id="8774817at2"/>
<dbReference type="AlphaFoldDB" id="A0A1M7PNF4"/>
<dbReference type="EMBL" id="FRCX01000005">
    <property type="protein sequence ID" value="SHN18641.1"/>
    <property type="molecule type" value="Genomic_DNA"/>
</dbReference>
<reference evidence="2" key="1">
    <citation type="submission" date="2016-11" db="EMBL/GenBank/DDBJ databases">
        <authorList>
            <person name="Varghese N."/>
            <person name="Submissions S."/>
        </authorList>
    </citation>
    <scope>NUCLEOTIDE SEQUENCE [LARGE SCALE GENOMIC DNA]</scope>
    <source>
        <strain evidence="2">Sac-22</strain>
    </source>
</reference>
<dbReference type="RefSeq" id="WP_072785031.1">
    <property type="nucleotide sequence ID" value="NZ_FRCX01000005.1"/>
</dbReference>